<reference evidence="1" key="1">
    <citation type="submission" date="2022-09" db="EMBL/GenBank/DDBJ databases">
        <title>Intensive care unit water sources are persistently colonized with multi-drug resistant bacteria and are the site of extensive horizontal gene transfer of antibiotic resistance genes.</title>
        <authorList>
            <person name="Diorio-Toth L."/>
        </authorList>
    </citation>
    <scope>NUCLEOTIDE SEQUENCE</scope>
    <source>
        <strain evidence="1">GD03711</strain>
    </source>
</reference>
<accession>A0AA42R081</accession>
<dbReference type="AlphaFoldDB" id="A0AA42R081"/>
<proteinExistence type="predicted"/>
<organism evidence="1 2">
    <name type="scientific">Enterobacter cloacae</name>
    <dbReference type="NCBI Taxonomy" id="550"/>
    <lineage>
        <taxon>Bacteria</taxon>
        <taxon>Pseudomonadati</taxon>
        <taxon>Pseudomonadota</taxon>
        <taxon>Gammaproteobacteria</taxon>
        <taxon>Enterobacterales</taxon>
        <taxon>Enterobacteriaceae</taxon>
        <taxon>Enterobacter</taxon>
        <taxon>Enterobacter cloacae complex</taxon>
    </lineage>
</organism>
<evidence type="ECO:0000313" key="2">
    <source>
        <dbReference type="Proteomes" id="UP001161707"/>
    </source>
</evidence>
<dbReference type="Proteomes" id="UP001161707">
    <property type="component" value="Unassembled WGS sequence"/>
</dbReference>
<comment type="caution">
    <text evidence="1">The sequence shown here is derived from an EMBL/GenBank/DDBJ whole genome shotgun (WGS) entry which is preliminary data.</text>
</comment>
<name>A0AA42R081_ENTCL</name>
<sequence>MTGFTGGEIAVFKPLLCVSDLVMVRMERFYFMIYVILERFCFNDSAIEARKKPRIGEVWKARSILK</sequence>
<dbReference type="EMBL" id="JAOCIY010000052">
    <property type="protein sequence ID" value="MDH1481202.1"/>
    <property type="molecule type" value="Genomic_DNA"/>
</dbReference>
<evidence type="ECO:0000313" key="1">
    <source>
        <dbReference type="EMBL" id="MDH1481202.1"/>
    </source>
</evidence>
<dbReference type="RefSeq" id="WP_261658945.1">
    <property type="nucleotide sequence ID" value="NZ_CP104836.1"/>
</dbReference>
<gene>
    <name evidence="1" type="ORF">N5E88_17190</name>
</gene>
<protein>
    <submittedName>
        <fullName evidence="1">Uncharacterized protein</fullName>
    </submittedName>
</protein>